<organism evidence="1 2">
    <name type="scientific">Streptomyces phaeoluteigriseus</name>
    <dbReference type="NCBI Taxonomy" id="114686"/>
    <lineage>
        <taxon>Bacteria</taxon>
        <taxon>Bacillati</taxon>
        <taxon>Actinomycetota</taxon>
        <taxon>Actinomycetes</taxon>
        <taxon>Kitasatosporales</taxon>
        <taxon>Streptomycetaceae</taxon>
        <taxon>Streptomyces</taxon>
        <taxon>Streptomyces aurantiacus group</taxon>
    </lineage>
</organism>
<reference evidence="2" key="1">
    <citation type="submission" date="2016-11" db="EMBL/GenBank/DDBJ databases">
        <authorList>
            <person name="Schniete J.K."/>
            <person name="Salih T."/>
            <person name="Algora Gallardo L."/>
            <person name="Martinez Fernandez S."/>
            <person name="Herron P.R."/>
        </authorList>
    </citation>
    <scope>NUCLEOTIDE SEQUENCE [LARGE SCALE GENOMIC DNA]</scope>
    <source>
        <strain evidence="2">DSM 41896</strain>
    </source>
</reference>
<proteinExistence type="predicted"/>
<dbReference type="AlphaFoldDB" id="A0A1V6MI62"/>
<evidence type="ECO:0000313" key="1">
    <source>
        <dbReference type="EMBL" id="OQD52075.1"/>
    </source>
</evidence>
<protein>
    <submittedName>
        <fullName evidence="1">Uncharacterized protein</fullName>
    </submittedName>
</protein>
<name>A0A1V6MI62_9ACTN</name>
<comment type="caution">
    <text evidence="1">The sequence shown here is derived from an EMBL/GenBank/DDBJ whole genome shotgun (WGS) entry which is preliminary data.</text>
</comment>
<gene>
    <name evidence="1" type="ORF">BM536_036220</name>
</gene>
<evidence type="ECO:0000313" key="2">
    <source>
        <dbReference type="Proteomes" id="UP000184286"/>
    </source>
</evidence>
<accession>A0A1V6MI62</accession>
<dbReference type="Proteomes" id="UP000184286">
    <property type="component" value="Unassembled WGS sequence"/>
</dbReference>
<sequence length="76" mass="8337">MQRSEPSGRISLEPPVDAETLQVVCCVGIAALMQRFWSCRRDDGLVVVQRVEAGVRPPAGAMRRSDRQACPAMRPA</sequence>
<reference evidence="1 2" key="2">
    <citation type="submission" date="2017-02" db="EMBL/GenBank/DDBJ databases">
        <title>Draft genome sequence of Streptomyces phaeoluteigriseus type strain DSM41896.</title>
        <authorList>
            <person name="Salih T.S."/>
            <person name="Algora Gallardo L."/>
            <person name="Melo Santos T."/>
            <person name="Filgueira Martinez S."/>
            <person name="Herron P.R."/>
        </authorList>
    </citation>
    <scope>NUCLEOTIDE SEQUENCE [LARGE SCALE GENOMIC DNA]</scope>
    <source>
        <strain evidence="1 2">DSM 41896</strain>
    </source>
</reference>
<dbReference type="EMBL" id="MPOH02000022">
    <property type="protein sequence ID" value="OQD52075.1"/>
    <property type="molecule type" value="Genomic_DNA"/>
</dbReference>